<gene>
    <name evidence="2" type="ORF">EHUX00137_LOCUS4652</name>
</gene>
<protein>
    <submittedName>
        <fullName evidence="2">Uncharacterized protein</fullName>
    </submittedName>
</protein>
<reference evidence="2" key="1">
    <citation type="submission" date="2021-01" db="EMBL/GenBank/DDBJ databases">
        <authorList>
            <person name="Corre E."/>
            <person name="Pelletier E."/>
            <person name="Niang G."/>
            <person name="Scheremetjew M."/>
            <person name="Finn R."/>
            <person name="Kale V."/>
            <person name="Holt S."/>
            <person name="Cochrane G."/>
            <person name="Meng A."/>
            <person name="Brown T."/>
            <person name="Cohen L."/>
        </authorList>
    </citation>
    <scope>NUCLEOTIDE SEQUENCE</scope>
    <source>
        <strain evidence="2">379</strain>
    </source>
</reference>
<organism evidence="2">
    <name type="scientific">Emiliania huxleyi</name>
    <name type="common">Coccolithophore</name>
    <name type="synonym">Pontosphaera huxleyi</name>
    <dbReference type="NCBI Taxonomy" id="2903"/>
    <lineage>
        <taxon>Eukaryota</taxon>
        <taxon>Haptista</taxon>
        <taxon>Haptophyta</taxon>
        <taxon>Prymnesiophyceae</taxon>
        <taxon>Isochrysidales</taxon>
        <taxon>Noelaerhabdaceae</taxon>
        <taxon>Emiliania</taxon>
    </lineage>
</organism>
<name>A0A7S3W0P6_EMIHU</name>
<evidence type="ECO:0000256" key="1">
    <source>
        <dbReference type="SAM" id="MobiDB-lite"/>
    </source>
</evidence>
<dbReference type="EMBL" id="HBIR01006811">
    <property type="protein sequence ID" value="CAE0528922.1"/>
    <property type="molecule type" value="Transcribed_RNA"/>
</dbReference>
<feature type="compositionally biased region" description="Gly residues" evidence="1">
    <location>
        <begin position="1"/>
        <end position="15"/>
    </location>
</feature>
<sequence>MVEAFGGGGGGGGTSGASSSRGRAAIHVPKKQRSNERVLEPPGPVAMRGRLCALNLDLIEHMKAKFHNREIDAGEVTKWFKQNPAQLEGTGLTVDDVSTDHILPRSVGGLHHIFNYYIMSKSHNSHFKENWTEDKRKYVGKQGVKIAQGFASWCRDKSDVQYFNFRPANYMLDE</sequence>
<evidence type="ECO:0000313" key="2">
    <source>
        <dbReference type="EMBL" id="CAE0528922.1"/>
    </source>
</evidence>
<feature type="region of interest" description="Disordered" evidence="1">
    <location>
        <begin position="1"/>
        <end position="42"/>
    </location>
</feature>
<proteinExistence type="predicted"/>
<accession>A0A7S3W0P6</accession>
<feature type="compositionally biased region" description="Low complexity" evidence="1">
    <location>
        <begin position="16"/>
        <end position="25"/>
    </location>
</feature>
<dbReference type="AlphaFoldDB" id="A0A7S3W0P6"/>